<keyword evidence="6 9" id="KW-0862">Zinc</keyword>
<dbReference type="Pfam" id="PF14608">
    <property type="entry name" value="zf-CCCH_2"/>
    <property type="match status" value="2"/>
</dbReference>
<feature type="domain" description="C3H1-type" evidence="10">
    <location>
        <begin position="86"/>
        <end position="113"/>
    </location>
</feature>
<name>A0A0S4KP33_BODSA</name>
<evidence type="ECO:0000256" key="4">
    <source>
        <dbReference type="ARBA" id="ARBA00022737"/>
    </source>
</evidence>
<dbReference type="SUPFAM" id="SSF57756">
    <property type="entry name" value="Retrovirus zinc finger-like domains"/>
    <property type="match status" value="2"/>
</dbReference>
<dbReference type="GO" id="GO:0006397">
    <property type="term" value="P:mRNA processing"/>
    <property type="evidence" value="ECO:0007669"/>
    <property type="project" value="UniProtKB-KW"/>
</dbReference>
<dbReference type="GO" id="GO:0005634">
    <property type="term" value="C:nucleus"/>
    <property type="evidence" value="ECO:0007669"/>
    <property type="project" value="UniProtKB-SubCell"/>
</dbReference>
<evidence type="ECO:0000256" key="2">
    <source>
        <dbReference type="ARBA" id="ARBA00022664"/>
    </source>
</evidence>
<evidence type="ECO:0000259" key="10">
    <source>
        <dbReference type="PROSITE" id="PS50103"/>
    </source>
</evidence>
<keyword evidence="2" id="KW-0507">mRNA processing</keyword>
<dbReference type="OrthoDB" id="1914176at2759"/>
<evidence type="ECO:0000256" key="6">
    <source>
        <dbReference type="ARBA" id="ARBA00022833"/>
    </source>
</evidence>
<evidence type="ECO:0000313" key="13">
    <source>
        <dbReference type="Proteomes" id="UP000051952"/>
    </source>
</evidence>
<reference evidence="13" key="1">
    <citation type="submission" date="2015-09" db="EMBL/GenBank/DDBJ databases">
        <authorList>
            <consortium name="Pathogen Informatics"/>
        </authorList>
    </citation>
    <scope>NUCLEOTIDE SEQUENCE [LARGE SCALE GENOMIC DNA]</scope>
    <source>
        <strain evidence="13">Lake Konstanz</strain>
    </source>
</reference>
<dbReference type="InterPro" id="IPR041367">
    <property type="entry name" value="Znf-CCCH_4"/>
</dbReference>
<evidence type="ECO:0000313" key="12">
    <source>
        <dbReference type="EMBL" id="CUI15380.1"/>
    </source>
</evidence>
<dbReference type="VEuPathDB" id="TriTrypDB:BSAL_41010"/>
<feature type="zinc finger region" description="C3H1-type" evidence="9">
    <location>
        <begin position="86"/>
        <end position="113"/>
    </location>
</feature>
<dbReference type="GO" id="GO:0008270">
    <property type="term" value="F:zinc ion binding"/>
    <property type="evidence" value="ECO:0007669"/>
    <property type="project" value="UniProtKB-KW"/>
</dbReference>
<feature type="zinc finger region" description="C3H1-type" evidence="9">
    <location>
        <begin position="146"/>
        <end position="168"/>
    </location>
</feature>
<feature type="zinc finger region" description="C3H1-type" evidence="9">
    <location>
        <begin position="27"/>
        <end position="54"/>
    </location>
</feature>
<dbReference type="InterPro" id="IPR000571">
    <property type="entry name" value="Znf_CCCH"/>
</dbReference>
<dbReference type="OMA" id="ADDPTFN"/>
<dbReference type="SMART" id="SM00343">
    <property type="entry name" value="ZnF_C2HC"/>
    <property type="match status" value="2"/>
</dbReference>
<accession>A0A0S4KP33</accession>
<feature type="domain" description="C3H1-type" evidence="10">
    <location>
        <begin position="27"/>
        <end position="54"/>
    </location>
</feature>
<dbReference type="PANTHER" id="PTHR23102">
    <property type="entry name" value="CLEAVAGE AND POLYADENYLATION SPECIFICITY FACTOR SUBUNIT 4-RELATED"/>
    <property type="match status" value="1"/>
</dbReference>
<evidence type="ECO:0000256" key="9">
    <source>
        <dbReference type="PROSITE-ProRule" id="PRU00723"/>
    </source>
</evidence>
<evidence type="ECO:0000259" key="11">
    <source>
        <dbReference type="PROSITE" id="PS50158"/>
    </source>
</evidence>
<dbReference type="Pfam" id="PF00098">
    <property type="entry name" value="zf-CCHC"/>
    <property type="match status" value="1"/>
</dbReference>
<protein>
    <submittedName>
        <fullName evidence="12">Cleavage and polyadenylation specificity factor 30, putative</fullName>
    </submittedName>
</protein>
<keyword evidence="13" id="KW-1185">Reference proteome</keyword>
<gene>
    <name evidence="12" type="ORF">BSAL_41010</name>
</gene>
<dbReference type="InterPro" id="IPR045348">
    <property type="entry name" value="CPSF4/Yth1"/>
</dbReference>
<dbReference type="EMBL" id="CYKH01002123">
    <property type="protein sequence ID" value="CUI15380.1"/>
    <property type="molecule type" value="Genomic_DNA"/>
</dbReference>
<keyword evidence="8" id="KW-0539">Nucleus</keyword>
<dbReference type="InterPro" id="IPR036875">
    <property type="entry name" value="Znf_CCHC_sf"/>
</dbReference>
<dbReference type="Pfam" id="PF18044">
    <property type="entry name" value="zf-CCCH_4"/>
    <property type="match status" value="1"/>
</dbReference>
<dbReference type="Gene3D" id="4.10.1000.10">
    <property type="entry name" value="Zinc finger, CCCH-type"/>
    <property type="match status" value="2"/>
</dbReference>
<feature type="domain" description="C3H1-type" evidence="10">
    <location>
        <begin position="146"/>
        <end position="168"/>
    </location>
</feature>
<evidence type="ECO:0000256" key="7">
    <source>
        <dbReference type="ARBA" id="ARBA00022884"/>
    </source>
</evidence>
<dbReference type="Gene3D" id="4.10.60.10">
    <property type="entry name" value="Zinc finger, CCHC-type"/>
    <property type="match status" value="1"/>
</dbReference>
<feature type="domain" description="C3H1-type" evidence="10">
    <location>
        <begin position="114"/>
        <end position="141"/>
    </location>
</feature>
<evidence type="ECO:0000256" key="1">
    <source>
        <dbReference type="ARBA" id="ARBA00004123"/>
    </source>
</evidence>
<dbReference type="AlphaFoldDB" id="A0A0S4KP33"/>
<sequence length="345" mass="38826">MSVLVDNAEGVTFAFEAKLPAPKARAQKRKEVCQAYQQGSCKNGEQCPERHIFTQHRMLQLEVCKHWLRGACVNGHNCAYLHEYEDRFVPECAFYQRLGECTNPECPFKHVNPMEKTPLCAAYLRGFCPKGPECRLRHQQTATEDVCPYYLLGFCPLGPKCRRKHVQMNMHHRQAIRERVHQQMREEKGGDMGFNRNHICHKCGDLGHLPRSCPGVVYGQFFQATMRIQEPGEAPTFHPDGKQVARICYNCGREGHESKDCPNRGGGGGGGLSTAATSAVSTTSRWVGSTSMNMSGKKFAGHFCDMIDLFSPTSICIFFDFLFLLVCYLEHWDSFLTTQVGGKGS</sequence>
<dbReference type="PROSITE" id="PS50158">
    <property type="entry name" value="ZF_CCHC"/>
    <property type="match status" value="2"/>
</dbReference>
<dbReference type="PROSITE" id="PS50103">
    <property type="entry name" value="ZF_C3H1"/>
    <property type="match status" value="5"/>
</dbReference>
<feature type="zinc finger region" description="C3H1-type" evidence="9">
    <location>
        <begin position="58"/>
        <end position="85"/>
    </location>
</feature>
<comment type="subcellular location">
    <subcellularLocation>
        <location evidence="1">Nucleus</location>
    </subcellularLocation>
</comment>
<dbReference type="Proteomes" id="UP000051952">
    <property type="component" value="Unassembled WGS sequence"/>
</dbReference>
<organism evidence="12 13">
    <name type="scientific">Bodo saltans</name>
    <name type="common">Flagellated protozoan</name>
    <dbReference type="NCBI Taxonomy" id="75058"/>
    <lineage>
        <taxon>Eukaryota</taxon>
        <taxon>Discoba</taxon>
        <taxon>Euglenozoa</taxon>
        <taxon>Kinetoplastea</taxon>
        <taxon>Metakinetoplastina</taxon>
        <taxon>Eubodonida</taxon>
        <taxon>Bodonidae</taxon>
        <taxon>Bodo</taxon>
    </lineage>
</organism>
<evidence type="ECO:0000256" key="5">
    <source>
        <dbReference type="ARBA" id="ARBA00022771"/>
    </source>
</evidence>
<keyword evidence="3 9" id="KW-0479">Metal-binding</keyword>
<feature type="zinc finger region" description="C3H1-type" evidence="9">
    <location>
        <begin position="114"/>
        <end position="141"/>
    </location>
</feature>
<dbReference type="PANTHER" id="PTHR23102:SF24">
    <property type="entry name" value="CLEAVAGE AND POLYADENYLATION SPECIFICITY FACTOR SUBUNIT 4"/>
    <property type="match status" value="1"/>
</dbReference>
<evidence type="ECO:0000256" key="3">
    <source>
        <dbReference type="ARBA" id="ARBA00022723"/>
    </source>
</evidence>
<keyword evidence="5 9" id="KW-0863">Zinc-finger</keyword>
<dbReference type="GO" id="GO:0003723">
    <property type="term" value="F:RNA binding"/>
    <property type="evidence" value="ECO:0007669"/>
    <property type="project" value="UniProtKB-KW"/>
</dbReference>
<dbReference type="InterPro" id="IPR036855">
    <property type="entry name" value="Znf_CCCH_sf"/>
</dbReference>
<dbReference type="FunFam" id="4.10.1000.10:FF:000017">
    <property type="entry name" value="Cleavage and polyadenylation specificity factor 30 kDa subunit"/>
    <property type="match status" value="1"/>
</dbReference>
<evidence type="ECO:0000256" key="8">
    <source>
        <dbReference type="ARBA" id="ARBA00023242"/>
    </source>
</evidence>
<dbReference type="InterPro" id="IPR001878">
    <property type="entry name" value="Znf_CCHC"/>
</dbReference>
<dbReference type="SMART" id="SM00356">
    <property type="entry name" value="ZnF_C3H1"/>
    <property type="match status" value="5"/>
</dbReference>
<feature type="domain" description="C3H1-type" evidence="10">
    <location>
        <begin position="58"/>
        <end position="85"/>
    </location>
</feature>
<feature type="domain" description="CCHC-type" evidence="11">
    <location>
        <begin position="248"/>
        <end position="263"/>
    </location>
</feature>
<keyword evidence="4" id="KW-0677">Repeat</keyword>
<proteinExistence type="predicted"/>
<feature type="domain" description="CCHC-type" evidence="11">
    <location>
        <begin position="200"/>
        <end position="214"/>
    </location>
</feature>
<dbReference type="Pfam" id="PF00642">
    <property type="entry name" value="zf-CCCH"/>
    <property type="match status" value="1"/>
</dbReference>
<dbReference type="SUPFAM" id="SSF90229">
    <property type="entry name" value="CCCH zinc finger"/>
    <property type="match status" value="2"/>
</dbReference>
<keyword evidence="7" id="KW-0694">RNA-binding</keyword>